<dbReference type="InterPro" id="IPR056412">
    <property type="entry name" value="Ig_CycH"/>
</dbReference>
<evidence type="ECO:0000313" key="5">
    <source>
        <dbReference type="EMBL" id="OIR10784.1"/>
    </source>
</evidence>
<dbReference type="AlphaFoldDB" id="A0A1J5T3G2"/>
<dbReference type="InterPro" id="IPR011990">
    <property type="entry name" value="TPR-like_helical_dom_sf"/>
</dbReference>
<evidence type="ECO:0000256" key="1">
    <source>
        <dbReference type="ARBA" id="ARBA00004196"/>
    </source>
</evidence>
<keyword evidence="3" id="KW-0812">Transmembrane</keyword>
<feature type="domain" description="Cytochrome c-type biogenesis protein H Ig-like" evidence="4">
    <location>
        <begin position="306"/>
        <end position="412"/>
    </location>
</feature>
<comment type="caution">
    <text evidence="5">The sequence shown here is derived from an EMBL/GenBank/DDBJ whole genome shotgun (WGS) entry which is preliminary data.</text>
</comment>
<dbReference type="GO" id="GO:0017004">
    <property type="term" value="P:cytochrome complex assembly"/>
    <property type="evidence" value="ECO:0007669"/>
    <property type="project" value="UniProtKB-KW"/>
</dbReference>
<proteinExistence type="predicted"/>
<dbReference type="GO" id="GO:0030313">
    <property type="term" value="C:cell envelope"/>
    <property type="evidence" value="ECO:0007669"/>
    <property type="project" value="UniProtKB-SubCell"/>
</dbReference>
<protein>
    <submittedName>
        <fullName evidence="5">Formate-dependent nitrite reductase complex subunit NrfG</fullName>
    </submittedName>
</protein>
<dbReference type="Gene3D" id="1.25.40.10">
    <property type="entry name" value="Tetratricopeptide repeat domain"/>
    <property type="match status" value="1"/>
</dbReference>
<sequence>MTLFWFICAALSIVAILFVAIPLWRGISKSNSVERDAANLEILRDQIAEMDNDLKNGLLTPELHEQGKRELQARLLDEVGDAKNEEASNKPHPLKITAIILAVLLPLASIGLYLKIGNPNALLPQAAFSGGGIVRDEASLKALEEKSAQNPNDPEVLFILARSYVELGRYADGARKYDSLTRLVPNEATLWADYADALAMTHNTLVGAPTKLLDRALEIDPNLAKALALSGTAAMERGDYAAALVHWGKLLKQIQPGSEDAKMIEEGLQQARQMLAQSKGGKVAPALEQINEPPASAQAAAGKERITGTVNLSSALKNQADPEDTVFVLARAAEGPKMPLAILRKQVKDLPVKFSLDDSMAMSPAMKMSNFDQVVIVARISKSGNAMPQPGDLMGMSKPLALGSSGIKISIDQQVR</sequence>
<evidence type="ECO:0000256" key="3">
    <source>
        <dbReference type="SAM" id="Phobius"/>
    </source>
</evidence>
<evidence type="ECO:0000256" key="2">
    <source>
        <dbReference type="ARBA" id="ARBA00022748"/>
    </source>
</evidence>
<dbReference type="Pfam" id="PF23892">
    <property type="entry name" value="Ig_CycH"/>
    <property type="match status" value="1"/>
</dbReference>
<dbReference type="EMBL" id="MLJW01000022">
    <property type="protein sequence ID" value="OIR10784.1"/>
    <property type="molecule type" value="Genomic_DNA"/>
</dbReference>
<evidence type="ECO:0000259" key="4">
    <source>
        <dbReference type="Pfam" id="PF23892"/>
    </source>
</evidence>
<comment type="subcellular location">
    <subcellularLocation>
        <location evidence="1">Cell envelope</location>
    </subcellularLocation>
</comment>
<dbReference type="SUPFAM" id="SSF48452">
    <property type="entry name" value="TPR-like"/>
    <property type="match status" value="1"/>
</dbReference>
<dbReference type="InterPro" id="IPR017560">
    <property type="entry name" value="Cyt_c_biogenesis_CcmI"/>
</dbReference>
<dbReference type="InterPro" id="IPR051263">
    <property type="entry name" value="C-type_cytochrome_biogenesis"/>
</dbReference>
<feature type="transmembrane region" description="Helical" evidence="3">
    <location>
        <begin position="6"/>
        <end position="24"/>
    </location>
</feature>
<dbReference type="GO" id="GO:0005886">
    <property type="term" value="C:plasma membrane"/>
    <property type="evidence" value="ECO:0007669"/>
    <property type="project" value="TreeGrafter"/>
</dbReference>
<reference evidence="5" key="1">
    <citation type="submission" date="2016-10" db="EMBL/GenBank/DDBJ databases">
        <title>Sequence of Gallionella enrichment culture.</title>
        <authorList>
            <person name="Poehlein A."/>
            <person name="Muehling M."/>
            <person name="Daniel R."/>
        </authorList>
    </citation>
    <scope>NUCLEOTIDE SEQUENCE</scope>
</reference>
<dbReference type="PANTHER" id="PTHR47870">
    <property type="entry name" value="CYTOCHROME C-TYPE BIOGENESIS PROTEIN CCMH"/>
    <property type="match status" value="1"/>
</dbReference>
<organism evidence="5">
    <name type="scientific">mine drainage metagenome</name>
    <dbReference type="NCBI Taxonomy" id="410659"/>
    <lineage>
        <taxon>unclassified sequences</taxon>
        <taxon>metagenomes</taxon>
        <taxon>ecological metagenomes</taxon>
    </lineage>
</organism>
<keyword evidence="3" id="KW-0472">Membrane</keyword>
<dbReference type="Pfam" id="PF13432">
    <property type="entry name" value="TPR_16"/>
    <property type="match status" value="1"/>
</dbReference>
<keyword evidence="2" id="KW-0201">Cytochrome c-type biogenesis</keyword>
<keyword evidence="3" id="KW-1133">Transmembrane helix</keyword>
<gene>
    <name evidence="5" type="primary">nrfG_2</name>
    <name evidence="5" type="ORF">GALL_75550</name>
</gene>
<dbReference type="PANTHER" id="PTHR47870:SF4">
    <property type="entry name" value="CYTOCHROME C-TYPE BIOGENESIS PROTEIN CYCH"/>
    <property type="match status" value="1"/>
</dbReference>
<accession>A0A1J5T3G2</accession>
<dbReference type="NCBIfam" id="TIGR03142">
    <property type="entry name" value="cytochro_ccmI"/>
    <property type="match status" value="1"/>
</dbReference>
<name>A0A1J5T3G2_9ZZZZ</name>